<evidence type="ECO:0000313" key="1">
    <source>
        <dbReference type="EMBL" id="KAI4315269.1"/>
    </source>
</evidence>
<evidence type="ECO:0000313" key="2">
    <source>
        <dbReference type="Proteomes" id="UP000828941"/>
    </source>
</evidence>
<accession>A0ACB9LWD2</accession>
<sequence length="201" mass="22053">MASFSKPARHLFVEIQMIDSSYYPQTLNRLFIINAGSGFRMLINVEHSRLSFRVLGYYYHSAVLEVVDPSNLPSFLGGNCTCSDYGGCLMSDRGPWNNQEILEMIQAVSLREEINGEGGNGAVASEDSLEANKGDTQNKDVISARTTGHKEPVGARAVADSAYKLALQKIDGLEAALGDTKNHSKPQLMMPRWPCKDSHNA</sequence>
<comment type="caution">
    <text evidence="1">The sequence shown here is derived from an EMBL/GenBank/DDBJ whole genome shotgun (WGS) entry which is preliminary data.</text>
</comment>
<protein>
    <submittedName>
        <fullName evidence="1">Uncharacterized protein</fullName>
    </submittedName>
</protein>
<keyword evidence="2" id="KW-1185">Reference proteome</keyword>
<reference evidence="1 2" key="1">
    <citation type="journal article" date="2022" name="DNA Res.">
        <title>Chromosomal-level genome assembly of the orchid tree Bauhinia variegata (Leguminosae; Cercidoideae) supports the allotetraploid origin hypothesis of Bauhinia.</title>
        <authorList>
            <person name="Zhong Y."/>
            <person name="Chen Y."/>
            <person name="Zheng D."/>
            <person name="Pang J."/>
            <person name="Liu Y."/>
            <person name="Luo S."/>
            <person name="Meng S."/>
            <person name="Qian L."/>
            <person name="Wei D."/>
            <person name="Dai S."/>
            <person name="Zhou R."/>
        </authorList>
    </citation>
    <scope>NUCLEOTIDE SEQUENCE [LARGE SCALE GENOMIC DNA]</scope>
    <source>
        <strain evidence="1">BV-YZ2020</strain>
    </source>
</reference>
<name>A0ACB9LWD2_BAUVA</name>
<organism evidence="1 2">
    <name type="scientific">Bauhinia variegata</name>
    <name type="common">Purple orchid tree</name>
    <name type="synonym">Phanera variegata</name>
    <dbReference type="NCBI Taxonomy" id="167791"/>
    <lineage>
        <taxon>Eukaryota</taxon>
        <taxon>Viridiplantae</taxon>
        <taxon>Streptophyta</taxon>
        <taxon>Embryophyta</taxon>
        <taxon>Tracheophyta</taxon>
        <taxon>Spermatophyta</taxon>
        <taxon>Magnoliopsida</taxon>
        <taxon>eudicotyledons</taxon>
        <taxon>Gunneridae</taxon>
        <taxon>Pentapetalae</taxon>
        <taxon>rosids</taxon>
        <taxon>fabids</taxon>
        <taxon>Fabales</taxon>
        <taxon>Fabaceae</taxon>
        <taxon>Cercidoideae</taxon>
        <taxon>Cercideae</taxon>
        <taxon>Bauhiniinae</taxon>
        <taxon>Bauhinia</taxon>
    </lineage>
</organism>
<dbReference type="Proteomes" id="UP000828941">
    <property type="component" value="Chromosome 11"/>
</dbReference>
<dbReference type="EMBL" id="CM039436">
    <property type="protein sequence ID" value="KAI4315269.1"/>
    <property type="molecule type" value="Genomic_DNA"/>
</dbReference>
<gene>
    <name evidence="1" type="ORF">L6164_028098</name>
</gene>
<proteinExistence type="predicted"/>